<accession>A0A815JX98</accession>
<dbReference type="Proteomes" id="UP000663860">
    <property type="component" value="Unassembled WGS sequence"/>
</dbReference>
<sequence>MKGRSLKVWNQIDNLLVQFSTATAPISCFDSQSNTSSQCSGSNYQNCLAQLPQLNSSVDARCDAVLTTDIVKLYIHATYIYESTRLNEVGRYWTILCNQSNCNSKEVYTKVIDLSYQFIDGTLKDFILFS</sequence>
<gene>
    <name evidence="1" type="ORF">IZO911_LOCUS38640</name>
</gene>
<organism evidence="1 2">
    <name type="scientific">Adineta steineri</name>
    <dbReference type="NCBI Taxonomy" id="433720"/>
    <lineage>
        <taxon>Eukaryota</taxon>
        <taxon>Metazoa</taxon>
        <taxon>Spiralia</taxon>
        <taxon>Gnathifera</taxon>
        <taxon>Rotifera</taxon>
        <taxon>Eurotatoria</taxon>
        <taxon>Bdelloidea</taxon>
        <taxon>Adinetida</taxon>
        <taxon>Adinetidae</taxon>
        <taxon>Adineta</taxon>
    </lineage>
</organism>
<protein>
    <submittedName>
        <fullName evidence="1">Uncharacterized protein</fullName>
    </submittedName>
</protein>
<comment type="caution">
    <text evidence="1">The sequence shown here is derived from an EMBL/GenBank/DDBJ whole genome shotgun (WGS) entry which is preliminary data.</text>
</comment>
<dbReference type="AlphaFoldDB" id="A0A815JX98"/>
<evidence type="ECO:0000313" key="2">
    <source>
        <dbReference type="Proteomes" id="UP000663860"/>
    </source>
</evidence>
<reference evidence="1" key="1">
    <citation type="submission" date="2021-02" db="EMBL/GenBank/DDBJ databases">
        <authorList>
            <person name="Nowell W R."/>
        </authorList>
    </citation>
    <scope>NUCLEOTIDE SEQUENCE</scope>
</reference>
<name>A0A815JX98_9BILA</name>
<proteinExistence type="predicted"/>
<evidence type="ECO:0000313" key="1">
    <source>
        <dbReference type="EMBL" id="CAF1385163.1"/>
    </source>
</evidence>
<dbReference type="EMBL" id="CAJNOE010001086">
    <property type="protein sequence ID" value="CAF1385163.1"/>
    <property type="molecule type" value="Genomic_DNA"/>
</dbReference>